<reference evidence="1 2" key="1">
    <citation type="journal article" date="2015" name="BMC Genomics">
        <title>Insights from the genome of Ophiocordyceps polyrhachis-furcata to pathogenicity and host specificity in insect fungi.</title>
        <authorList>
            <person name="Wichadakul D."/>
            <person name="Kobmoo N."/>
            <person name="Ingsriswang S."/>
            <person name="Tangphatsornruang S."/>
            <person name="Chantasingh D."/>
            <person name="Luangsa-ard J.J."/>
            <person name="Eurwilaichitr L."/>
        </authorList>
    </citation>
    <scope>NUCLEOTIDE SEQUENCE [LARGE SCALE GENOMIC DNA]</scope>
    <source>
        <strain evidence="1 2">BCC 54312</strain>
    </source>
</reference>
<comment type="caution">
    <text evidence="1">The sequence shown here is derived from an EMBL/GenBank/DDBJ whole genome shotgun (WGS) entry which is preliminary data.</text>
</comment>
<feature type="non-terminal residue" evidence="1">
    <location>
        <position position="1"/>
    </location>
</feature>
<organism evidence="1 2">
    <name type="scientific">Ophiocordyceps polyrhachis-furcata BCC 54312</name>
    <dbReference type="NCBI Taxonomy" id="1330021"/>
    <lineage>
        <taxon>Eukaryota</taxon>
        <taxon>Fungi</taxon>
        <taxon>Dikarya</taxon>
        <taxon>Ascomycota</taxon>
        <taxon>Pezizomycotina</taxon>
        <taxon>Sordariomycetes</taxon>
        <taxon>Hypocreomycetidae</taxon>
        <taxon>Hypocreales</taxon>
        <taxon>Ophiocordycipitaceae</taxon>
        <taxon>Ophiocordyceps</taxon>
    </lineage>
</organism>
<proteinExistence type="predicted"/>
<dbReference type="Proteomes" id="UP000253664">
    <property type="component" value="Unassembled WGS sequence"/>
</dbReference>
<name>A0A367LHX4_9HYPO</name>
<evidence type="ECO:0000313" key="2">
    <source>
        <dbReference type="Proteomes" id="UP000253664"/>
    </source>
</evidence>
<accession>A0A367LHX4</accession>
<dbReference type="AlphaFoldDB" id="A0A367LHX4"/>
<protein>
    <submittedName>
        <fullName evidence="1">Uncharacterized protein</fullName>
    </submittedName>
</protein>
<keyword evidence="2" id="KW-1185">Reference proteome</keyword>
<gene>
    <name evidence="1" type="ORF">L249_8297</name>
</gene>
<sequence>DEEDRIGFLFRSLEGKAYKTLETYLLTKTKDNSLSYEDFCSYVKDSIRTDKATFRDKEDRIGFLFCSLEGKARKTLETRLLTKTKDDSLSYEDFCGYVKDSAIKRLDAELVLPKRNYYSTMPLESLSSLTTSPPLLSTPSRSFCLRRLYLIGRSTWLFRLTRNVGTN</sequence>
<evidence type="ECO:0000313" key="1">
    <source>
        <dbReference type="EMBL" id="RCI14028.1"/>
    </source>
</evidence>
<dbReference type="EMBL" id="LKCN02000005">
    <property type="protein sequence ID" value="RCI14028.1"/>
    <property type="molecule type" value="Genomic_DNA"/>
</dbReference>